<keyword evidence="3" id="KW-1185">Reference proteome</keyword>
<evidence type="ECO:0000313" key="3">
    <source>
        <dbReference type="Proteomes" id="UP001214094"/>
    </source>
</evidence>
<dbReference type="Proteomes" id="UP001214094">
    <property type="component" value="Chromosome"/>
</dbReference>
<reference evidence="2 3" key="1">
    <citation type="submission" date="2023-03" db="EMBL/GenBank/DDBJ databases">
        <title>Comparative genome and transcriptome analysis combination mining strategies for increasing vitamin B12 production of Ensifer adhaerens strain.</title>
        <authorList>
            <person name="Yongheng L."/>
        </authorList>
    </citation>
    <scope>NUCLEOTIDE SEQUENCE [LARGE SCALE GENOMIC DNA]</scope>
    <source>
        <strain evidence="2 3">Casida A-T305</strain>
    </source>
</reference>
<dbReference type="GeneID" id="29519288"/>
<dbReference type="EMBL" id="CP121308">
    <property type="protein sequence ID" value="WFP91355.1"/>
    <property type="molecule type" value="Genomic_DNA"/>
</dbReference>
<gene>
    <name evidence="2" type="ORF">P4B07_02960</name>
</gene>
<accession>A0ABY8HGU9</accession>
<sequence>MPKRKKNKLKGPNSKLAKPFNPDSYRILNTGLRGKLKKARILEDTTADLSQYEDTRVPQVPGKTIHNPFKAYPWRPTPFNTVKG</sequence>
<proteinExistence type="predicted"/>
<dbReference type="RefSeq" id="WP_034801343.1">
    <property type="nucleotide sequence ID" value="NZ_CP015880.1"/>
</dbReference>
<evidence type="ECO:0000256" key="1">
    <source>
        <dbReference type="SAM" id="MobiDB-lite"/>
    </source>
</evidence>
<protein>
    <submittedName>
        <fullName evidence="2">Uncharacterized protein</fullName>
    </submittedName>
</protein>
<evidence type="ECO:0000313" key="2">
    <source>
        <dbReference type="EMBL" id="WFP91355.1"/>
    </source>
</evidence>
<name>A0ABY8HGU9_ENSAD</name>
<feature type="region of interest" description="Disordered" evidence="1">
    <location>
        <begin position="1"/>
        <end position="22"/>
    </location>
</feature>
<organism evidence="2 3">
    <name type="scientific">Ensifer adhaerens</name>
    <name type="common">Sinorhizobium morelense</name>
    <dbReference type="NCBI Taxonomy" id="106592"/>
    <lineage>
        <taxon>Bacteria</taxon>
        <taxon>Pseudomonadati</taxon>
        <taxon>Pseudomonadota</taxon>
        <taxon>Alphaproteobacteria</taxon>
        <taxon>Hyphomicrobiales</taxon>
        <taxon>Rhizobiaceae</taxon>
        <taxon>Sinorhizobium/Ensifer group</taxon>
        <taxon>Ensifer</taxon>
    </lineage>
</organism>